<evidence type="ECO:0000313" key="3">
    <source>
        <dbReference type="Proteomes" id="UP001145021"/>
    </source>
</evidence>
<reference evidence="2" key="1">
    <citation type="submission" date="2022-07" db="EMBL/GenBank/DDBJ databases">
        <title>Phylogenomic reconstructions and comparative analyses of Kickxellomycotina fungi.</title>
        <authorList>
            <person name="Reynolds N.K."/>
            <person name="Stajich J.E."/>
            <person name="Barry K."/>
            <person name="Grigoriev I.V."/>
            <person name="Crous P."/>
            <person name="Smith M.E."/>
        </authorList>
    </citation>
    <scope>NUCLEOTIDE SEQUENCE</scope>
    <source>
        <strain evidence="2">NBRC 105413</strain>
    </source>
</reference>
<sequence length="298" mass="32668">MNALSANPLADENIRTRASFMLNASRAAFRICPQLAAYFGNQFLTAFEEGHAGIEILRQMCPYCGVPLVDGKSVSKVSVVKTAMPKKGSKNRVAKGRGSRKAVIDRVQILSKAFESSHKLKQRVIKMQADDQLFSKTIATGTKAQMETRANQRNSIRYECRLCNSQIVFGGASRTSLALAGLDRDPHKTVAKLASLSIDKESSEKKQPVEDLAKTVPEQKTAAKGNENKQQRTIDDTGSREAVKDKKLLDLAADRQAAKRKKHKSKLLAAVTENKKKAEAKKAAESSAFSLSDFLTNL</sequence>
<dbReference type="AlphaFoldDB" id="A0A9W7XFT8"/>
<accession>A0A9W7XFT8</accession>
<feature type="region of interest" description="Disordered" evidence="1">
    <location>
        <begin position="274"/>
        <end position="298"/>
    </location>
</feature>
<feature type="region of interest" description="Disordered" evidence="1">
    <location>
        <begin position="200"/>
        <end position="241"/>
    </location>
</feature>
<name>A0A9W7XFT8_9FUNG</name>
<protein>
    <submittedName>
        <fullName evidence="2">Uncharacterized protein</fullName>
    </submittedName>
</protein>
<dbReference type="EMBL" id="JANBOH010000416">
    <property type="protein sequence ID" value="KAJ1642367.1"/>
    <property type="molecule type" value="Genomic_DNA"/>
</dbReference>
<evidence type="ECO:0000313" key="2">
    <source>
        <dbReference type="EMBL" id="KAJ1642367.1"/>
    </source>
</evidence>
<feature type="compositionally biased region" description="Basic and acidic residues" evidence="1">
    <location>
        <begin position="274"/>
        <end position="284"/>
    </location>
</feature>
<feature type="compositionally biased region" description="Basic and acidic residues" evidence="1">
    <location>
        <begin position="200"/>
        <end position="213"/>
    </location>
</feature>
<organism evidence="2 3">
    <name type="scientific">Coemansia asiatica</name>
    <dbReference type="NCBI Taxonomy" id="1052880"/>
    <lineage>
        <taxon>Eukaryota</taxon>
        <taxon>Fungi</taxon>
        <taxon>Fungi incertae sedis</taxon>
        <taxon>Zoopagomycota</taxon>
        <taxon>Kickxellomycotina</taxon>
        <taxon>Kickxellomycetes</taxon>
        <taxon>Kickxellales</taxon>
        <taxon>Kickxellaceae</taxon>
        <taxon>Coemansia</taxon>
    </lineage>
</organism>
<keyword evidence="3" id="KW-1185">Reference proteome</keyword>
<gene>
    <name evidence="2" type="ORF">LPJ64_005788</name>
</gene>
<feature type="compositionally biased region" description="Basic and acidic residues" evidence="1">
    <location>
        <begin position="226"/>
        <end position="241"/>
    </location>
</feature>
<comment type="caution">
    <text evidence="2">The sequence shown here is derived from an EMBL/GenBank/DDBJ whole genome shotgun (WGS) entry which is preliminary data.</text>
</comment>
<dbReference type="Proteomes" id="UP001145021">
    <property type="component" value="Unassembled WGS sequence"/>
</dbReference>
<proteinExistence type="predicted"/>
<feature type="compositionally biased region" description="Polar residues" evidence="1">
    <location>
        <begin position="289"/>
        <end position="298"/>
    </location>
</feature>
<evidence type="ECO:0000256" key="1">
    <source>
        <dbReference type="SAM" id="MobiDB-lite"/>
    </source>
</evidence>